<dbReference type="EC" id="1.3.99.-" evidence="9"/>
<evidence type="ECO:0000313" key="9">
    <source>
        <dbReference type="EMBL" id="TWT89209.1"/>
    </source>
</evidence>
<comment type="cofactor">
    <cofactor evidence="1 5">
        <name>FAD</name>
        <dbReference type="ChEBI" id="CHEBI:57692"/>
    </cofactor>
</comment>
<dbReference type="Gene3D" id="1.10.540.10">
    <property type="entry name" value="Acyl-CoA dehydrogenase/oxidase, N-terminal domain"/>
    <property type="match status" value="1"/>
</dbReference>
<name>A0A5C5ZP29_9BACT</name>
<dbReference type="InterPro" id="IPR037069">
    <property type="entry name" value="AcylCoA_DH/ox_N_sf"/>
</dbReference>
<proteinExistence type="inferred from homology"/>
<keyword evidence="3 5" id="KW-0285">Flavoprotein</keyword>
<evidence type="ECO:0000256" key="2">
    <source>
        <dbReference type="ARBA" id="ARBA00009347"/>
    </source>
</evidence>
<gene>
    <name evidence="9" type="primary">mmgC</name>
    <name evidence="9" type="ORF">Pla100_56770</name>
</gene>
<evidence type="ECO:0000256" key="3">
    <source>
        <dbReference type="ARBA" id="ARBA00022630"/>
    </source>
</evidence>
<comment type="caution">
    <text evidence="9">The sequence shown here is derived from an EMBL/GenBank/DDBJ whole genome shotgun (WGS) entry which is preliminary data.</text>
</comment>
<feature type="domain" description="Acyl-CoA dehydrogenase/oxidase N-terminal" evidence="8">
    <location>
        <begin position="110"/>
        <end position="196"/>
    </location>
</feature>
<protein>
    <submittedName>
        <fullName evidence="9">Acyl-CoA dehydrogenase</fullName>
        <ecNumber evidence="9">1.3.99.-</ecNumber>
    </submittedName>
</protein>
<dbReference type="InterPro" id="IPR006089">
    <property type="entry name" value="Acyl-CoA_DH_CS"/>
</dbReference>
<dbReference type="GO" id="GO:0003995">
    <property type="term" value="F:acyl-CoA dehydrogenase activity"/>
    <property type="evidence" value="ECO:0007669"/>
    <property type="project" value="InterPro"/>
</dbReference>
<dbReference type="AlphaFoldDB" id="A0A5C5ZP29"/>
<dbReference type="InterPro" id="IPR013786">
    <property type="entry name" value="AcylCoA_DH/ox_N"/>
</dbReference>
<dbReference type="SUPFAM" id="SSF56645">
    <property type="entry name" value="Acyl-CoA dehydrogenase NM domain-like"/>
    <property type="match status" value="1"/>
</dbReference>
<dbReference type="RefSeq" id="WP_231603689.1">
    <property type="nucleotide sequence ID" value="NZ_SJPM01000020.1"/>
</dbReference>
<dbReference type="PANTHER" id="PTHR43884">
    <property type="entry name" value="ACYL-COA DEHYDROGENASE"/>
    <property type="match status" value="1"/>
</dbReference>
<dbReference type="EMBL" id="SJPM01000020">
    <property type="protein sequence ID" value="TWT89209.1"/>
    <property type="molecule type" value="Genomic_DNA"/>
</dbReference>
<evidence type="ECO:0000256" key="1">
    <source>
        <dbReference type="ARBA" id="ARBA00001974"/>
    </source>
</evidence>
<organism evidence="9 10">
    <name type="scientific">Neorhodopirellula pilleata</name>
    <dbReference type="NCBI Taxonomy" id="2714738"/>
    <lineage>
        <taxon>Bacteria</taxon>
        <taxon>Pseudomonadati</taxon>
        <taxon>Planctomycetota</taxon>
        <taxon>Planctomycetia</taxon>
        <taxon>Pirellulales</taxon>
        <taxon>Pirellulaceae</taxon>
        <taxon>Neorhodopirellula</taxon>
    </lineage>
</organism>
<evidence type="ECO:0000259" key="8">
    <source>
        <dbReference type="Pfam" id="PF02771"/>
    </source>
</evidence>
<comment type="similarity">
    <text evidence="2 5">Belongs to the acyl-CoA dehydrogenase family.</text>
</comment>
<dbReference type="SUPFAM" id="SSF47203">
    <property type="entry name" value="Acyl-CoA dehydrogenase C-terminal domain-like"/>
    <property type="match status" value="1"/>
</dbReference>
<dbReference type="Pfam" id="PF00441">
    <property type="entry name" value="Acyl-CoA_dh_1"/>
    <property type="match status" value="1"/>
</dbReference>
<dbReference type="Proteomes" id="UP000316213">
    <property type="component" value="Unassembled WGS sequence"/>
</dbReference>
<evidence type="ECO:0000259" key="7">
    <source>
        <dbReference type="Pfam" id="PF02770"/>
    </source>
</evidence>
<dbReference type="InterPro" id="IPR036250">
    <property type="entry name" value="AcylCo_DH-like_C"/>
</dbReference>
<dbReference type="InterPro" id="IPR046373">
    <property type="entry name" value="Acyl-CoA_Oxase/DH_mid-dom_sf"/>
</dbReference>
<keyword evidence="5 9" id="KW-0560">Oxidoreductase</keyword>
<evidence type="ECO:0000256" key="4">
    <source>
        <dbReference type="ARBA" id="ARBA00022827"/>
    </source>
</evidence>
<dbReference type="CDD" id="cd00567">
    <property type="entry name" value="ACAD"/>
    <property type="match status" value="1"/>
</dbReference>
<dbReference type="Gene3D" id="1.20.140.10">
    <property type="entry name" value="Butyryl-CoA Dehydrogenase, subunit A, domain 3"/>
    <property type="match status" value="1"/>
</dbReference>
<sequence length="641" mass="70699">MSVDTKTPMIPSDNSNRESFAEVALRLGGASADEARRTGVLDSADDQVEDLFAPQYQTVNSPVHRAIWDAHVPTELFYCPVDMPSEDVNRVSQRSLSLVRFHRDHGTLLNENGKIADEVLADLGDAGYWGTLVSPEYGGSGASMQQFANLITSMASIDPTVAGLASVHGCIGAVDPVRSFGTPEQKQRFLPKLADGTRLSAFALTEPGAGSDLTALQTTAVRDGDEYIVNGEKLFITNAIEGRTIGLVCKIDGKPSVLIVDLPDHQDEHFRLNRYGIYALARAHNNGLVFKDFRVPAENLLHPIRGDGLTIAYHGLNLGRVSLCANAAGTMRWMLAEMLPWASYRSTYGQAIDRRELVRRRIGRMAGLIVACDAMTQWCAGLLDQGFRGEMECIVAKIFGSEAQKEAAIELFMKTHGGRSFLKGHLFGDNVHEFLAPCIYEGEGEMLGMAFFKSVVKHHGKTFFEPIGRTLHERGIAQPNLANPGHLWALRKPMTDYAAWYLGRRVRGSHWTQLPDMSADLRRHAKFAQRTLSSGGFEISATMRRHQLKLADRQCRMSELSLKMQNALVMLVTSLYAAKTNDAVTRAAGLAVCQELRRKITGEFPTDREYREVTTLGKTIAEEGWQALDGVRAGGILMPYK</sequence>
<evidence type="ECO:0000313" key="10">
    <source>
        <dbReference type="Proteomes" id="UP000316213"/>
    </source>
</evidence>
<dbReference type="Pfam" id="PF02770">
    <property type="entry name" value="Acyl-CoA_dh_M"/>
    <property type="match status" value="1"/>
</dbReference>
<dbReference type="GO" id="GO:0050660">
    <property type="term" value="F:flavin adenine dinucleotide binding"/>
    <property type="evidence" value="ECO:0007669"/>
    <property type="project" value="InterPro"/>
</dbReference>
<feature type="domain" description="Acyl-CoA dehydrogenase/oxidase C-terminal" evidence="6">
    <location>
        <begin position="306"/>
        <end position="448"/>
    </location>
</feature>
<dbReference type="InterPro" id="IPR009100">
    <property type="entry name" value="AcylCoA_DH/oxidase_NM_dom_sf"/>
</dbReference>
<dbReference type="InterPro" id="IPR009075">
    <property type="entry name" value="AcylCo_DH/oxidase_C"/>
</dbReference>
<keyword evidence="4 5" id="KW-0274">FAD</keyword>
<reference evidence="9 10" key="1">
    <citation type="submission" date="2019-02" db="EMBL/GenBank/DDBJ databases">
        <title>Deep-cultivation of Planctomycetes and their phenomic and genomic characterization uncovers novel biology.</title>
        <authorList>
            <person name="Wiegand S."/>
            <person name="Jogler M."/>
            <person name="Boedeker C."/>
            <person name="Pinto D."/>
            <person name="Vollmers J."/>
            <person name="Rivas-Marin E."/>
            <person name="Kohn T."/>
            <person name="Peeters S.H."/>
            <person name="Heuer A."/>
            <person name="Rast P."/>
            <person name="Oberbeckmann S."/>
            <person name="Bunk B."/>
            <person name="Jeske O."/>
            <person name="Meyerdierks A."/>
            <person name="Storesund J.E."/>
            <person name="Kallscheuer N."/>
            <person name="Luecker S."/>
            <person name="Lage O.M."/>
            <person name="Pohl T."/>
            <person name="Merkel B.J."/>
            <person name="Hornburger P."/>
            <person name="Mueller R.-W."/>
            <person name="Bruemmer F."/>
            <person name="Labrenz M."/>
            <person name="Spormann A.M."/>
            <person name="Op Den Camp H."/>
            <person name="Overmann J."/>
            <person name="Amann R."/>
            <person name="Jetten M.S.M."/>
            <person name="Mascher T."/>
            <person name="Medema M.H."/>
            <person name="Devos D.P."/>
            <person name="Kaster A.-K."/>
            <person name="Ovreas L."/>
            <person name="Rohde M."/>
            <person name="Galperin M.Y."/>
            <person name="Jogler C."/>
        </authorList>
    </citation>
    <scope>NUCLEOTIDE SEQUENCE [LARGE SCALE GENOMIC DNA]</scope>
    <source>
        <strain evidence="9 10">Pla100</strain>
    </source>
</reference>
<feature type="domain" description="Acyl-CoA oxidase/dehydrogenase middle" evidence="7">
    <location>
        <begin position="201"/>
        <end position="266"/>
    </location>
</feature>
<evidence type="ECO:0000259" key="6">
    <source>
        <dbReference type="Pfam" id="PF00441"/>
    </source>
</evidence>
<dbReference type="Gene3D" id="2.40.110.10">
    <property type="entry name" value="Butyryl-CoA Dehydrogenase, subunit A, domain 2"/>
    <property type="match status" value="1"/>
</dbReference>
<dbReference type="Pfam" id="PF02771">
    <property type="entry name" value="Acyl-CoA_dh_N"/>
    <property type="match status" value="1"/>
</dbReference>
<dbReference type="InterPro" id="IPR006091">
    <property type="entry name" value="Acyl-CoA_Oxase/DH_mid-dom"/>
</dbReference>
<keyword evidence="10" id="KW-1185">Reference proteome</keyword>
<dbReference type="PROSITE" id="PS00072">
    <property type="entry name" value="ACYL_COA_DH_1"/>
    <property type="match status" value="1"/>
</dbReference>
<dbReference type="PANTHER" id="PTHR43884:SF12">
    <property type="entry name" value="ISOVALERYL-COA DEHYDROGENASE, MITOCHONDRIAL-RELATED"/>
    <property type="match status" value="1"/>
</dbReference>
<evidence type="ECO:0000256" key="5">
    <source>
        <dbReference type="RuleBase" id="RU362125"/>
    </source>
</evidence>
<accession>A0A5C5ZP29</accession>